<evidence type="ECO:0000313" key="2">
    <source>
        <dbReference type="EMBL" id="SVA05518.1"/>
    </source>
</evidence>
<protein>
    <recommendedName>
        <fullName evidence="3">DUF420 domain-containing protein</fullName>
    </recommendedName>
</protein>
<feature type="transmembrane region" description="Helical" evidence="1">
    <location>
        <begin position="54"/>
        <end position="74"/>
    </location>
</feature>
<keyword evidence="1" id="KW-0472">Membrane</keyword>
<name>A0A381SQC9_9ZZZZ</name>
<dbReference type="AlphaFoldDB" id="A0A381SQC9"/>
<reference evidence="2" key="1">
    <citation type="submission" date="2018-05" db="EMBL/GenBank/DDBJ databases">
        <authorList>
            <person name="Lanie J.A."/>
            <person name="Ng W.-L."/>
            <person name="Kazmierczak K.M."/>
            <person name="Andrzejewski T.M."/>
            <person name="Davidsen T.M."/>
            <person name="Wayne K.J."/>
            <person name="Tettelin H."/>
            <person name="Glass J.I."/>
            <person name="Rusch D."/>
            <person name="Podicherti R."/>
            <person name="Tsui H.-C.T."/>
            <person name="Winkler M.E."/>
        </authorList>
    </citation>
    <scope>NUCLEOTIDE SEQUENCE</scope>
</reference>
<organism evidence="2">
    <name type="scientific">marine metagenome</name>
    <dbReference type="NCBI Taxonomy" id="408172"/>
    <lineage>
        <taxon>unclassified sequences</taxon>
        <taxon>metagenomes</taxon>
        <taxon>ecological metagenomes</taxon>
    </lineage>
</organism>
<gene>
    <name evidence="2" type="ORF">METZ01_LOCUS58372</name>
</gene>
<dbReference type="EMBL" id="UINC01003348">
    <property type="protein sequence ID" value="SVA05518.1"/>
    <property type="molecule type" value="Genomic_DNA"/>
</dbReference>
<keyword evidence="1" id="KW-0812">Transmembrane</keyword>
<feature type="transmembrane region" description="Helical" evidence="1">
    <location>
        <begin position="20"/>
        <end position="42"/>
    </location>
</feature>
<sequence length="79" mass="8687">MYETSHSMVPGGSMIGEGSFSDVLLLIVVFAVATIAFVRALFYWKRGNGAKDRILMLVLFAVSAYATVSFWLFVADMIS</sequence>
<proteinExistence type="predicted"/>
<keyword evidence="1" id="KW-1133">Transmembrane helix</keyword>
<evidence type="ECO:0008006" key="3">
    <source>
        <dbReference type="Google" id="ProtNLM"/>
    </source>
</evidence>
<evidence type="ECO:0000256" key="1">
    <source>
        <dbReference type="SAM" id="Phobius"/>
    </source>
</evidence>
<accession>A0A381SQC9</accession>